<feature type="domain" description="Pyrrolo-quinoline quinone repeat" evidence="7">
    <location>
        <begin position="644"/>
        <end position="793"/>
    </location>
</feature>
<evidence type="ECO:0000313" key="8">
    <source>
        <dbReference type="EMBL" id="MDY3558287.1"/>
    </source>
</evidence>
<dbReference type="InterPro" id="IPR015943">
    <property type="entry name" value="WD40/YVTN_repeat-like_dom_sf"/>
</dbReference>
<keyword evidence="1 3" id="KW-0853">WD repeat</keyword>
<dbReference type="SUPFAM" id="SSF50998">
    <property type="entry name" value="Quinoprotein alcohol dehydrogenase-like"/>
    <property type="match status" value="1"/>
</dbReference>
<dbReference type="InterPro" id="IPR019775">
    <property type="entry name" value="WD40_repeat_CS"/>
</dbReference>
<dbReference type="Gene3D" id="1.10.10.10">
    <property type="entry name" value="Winged helix-like DNA-binding domain superfamily/Winged helix DNA-binding domain"/>
    <property type="match status" value="1"/>
</dbReference>
<feature type="domain" description="Pyrrolo-quinoline quinone repeat" evidence="7">
    <location>
        <begin position="392"/>
        <end position="623"/>
    </location>
</feature>
<accession>A0ABU5EV03</accession>
<dbReference type="SMART" id="SM00320">
    <property type="entry name" value="WD40"/>
    <property type="match status" value="9"/>
</dbReference>
<dbReference type="Pfam" id="PF08281">
    <property type="entry name" value="Sigma70_r4_2"/>
    <property type="match status" value="1"/>
</dbReference>
<evidence type="ECO:0000313" key="9">
    <source>
        <dbReference type="Proteomes" id="UP001272242"/>
    </source>
</evidence>
<feature type="domain" description="RNA polymerase sigma-70 region 2" evidence="5">
    <location>
        <begin position="37"/>
        <end position="103"/>
    </location>
</feature>
<dbReference type="InterPro" id="IPR007627">
    <property type="entry name" value="RNA_pol_sigma70_r2"/>
</dbReference>
<dbReference type="SUPFAM" id="SSF88659">
    <property type="entry name" value="Sigma3 and sigma4 domains of RNA polymerase sigma factors"/>
    <property type="match status" value="1"/>
</dbReference>
<dbReference type="SUPFAM" id="SSF50969">
    <property type="entry name" value="YVTN repeat-like/Quinoprotein amine dehydrogenase"/>
    <property type="match status" value="1"/>
</dbReference>
<protein>
    <submittedName>
        <fullName evidence="8">Sigma-70 family RNA polymerase sigma factor</fullName>
    </submittedName>
</protein>
<dbReference type="EMBL" id="JAXBLV010000024">
    <property type="protein sequence ID" value="MDY3558287.1"/>
    <property type="molecule type" value="Genomic_DNA"/>
</dbReference>
<comment type="caution">
    <text evidence="8">The sequence shown here is derived from an EMBL/GenBank/DDBJ whole genome shotgun (WGS) entry which is preliminary data.</text>
</comment>
<dbReference type="PANTHER" id="PTHR19879:SF9">
    <property type="entry name" value="TRANSCRIPTION INITIATION FACTOR TFIID SUBUNIT 5"/>
    <property type="match status" value="1"/>
</dbReference>
<reference evidence="9" key="1">
    <citation type="journal article" date="2023" name="Mar. Drugs">
        <title>Gemmata algarum, a Novel Planctomycete Isolated from an Algal Mat, Displays Antimicrobial Activity.</title>
        <authorList>
            <person name="Kumar G."/>
            <person name="Kallscheuer N."/>
            <person name="Kashif M."/>
            <person name="Ahamad S."/>
            <person name="Jagadeeshwari U."/>
            <person name="Pannikurungottu S."/>
            <person name="Haufschild T."/>
            <person name="Kabuu M."/>
            <person name="Sasikala C."/>
            <person name="Jogler C."/>
            <person name="Ramana C."/>
        </authorList>
    </citation>
    <scope>NUCLEOTIDE SEQUENCE [LARGE SCALE GENOMIC DNA]</scope>
    <source>
        <strain evidence="9">JC673</strain>
    </source>
</reference>
<dbReference type="InterPro" id="IPR011047">
    <property type="entry name" value="Quinoprotein_ADH-like_sf"/>
</dbReference>
<dbReference type="PROSITE" id="PS50294">
    <property type="entry name" value="WD_REPEATS_REGION"/>
    <property type="match status" value="1"/>
</dbReference>
<evidence type="ECO:0000256" key="1">
    <source>
        <dbReference type="ARBA" id="ARBA00022574"/>
    </source>
</evidence>
<dbReference type="PROSITE" id="PS50082">
    <property type="entry name" value="WD_REPEATS_2"/>
    <property type="match status" value="2"/>
</dbReference>
<keyword evidence="2" id="KW-0677">Repeat</keyword>
<organism evidence="8 9">
    <name type="scientific">Gemmata algarum</name>
    <dbReference type="NCBI Taxonomy" id="2975278"/>
    <lineage>
        <taxon>Bacteria</taxon>
        <taxon>Pseudomonadati</taxon>
        <taxon>Planctomycetota</taxon>
        <taxon>Planctomycetia</taxon>
        <taxon>Gemmatales</taxon>
        <taxon>Gemmataceae</taxon>
        <taxon>Gemmata</taxon>
    </lineage>
</organism>
<evidence type="ECO:0000259" key="5">
    <source>
        <dbReference type="Pfam" id="PF04542"/>
    </source>
</evidence>
<dbReference type="Gene3D" id="2.130.10.10">
    <property type="entry name" value="YVTN repeat-like/Quinoprotein amine dehydrogenase"/>
    <property type="match status" value="4"/>
</dbReference>
<evidence type="ECO:0000256" key="4">
    <source>
        <dbReference type="SAM" id="MobiDB-lite"/>
    </source>
</evidence>
<feature type="repeat" description="WD" evidence="3">
    <location>
        <begin position="881"/>
        <end position="915"/>
    </location>
</feature>
<dbReference type="NCBIfam" id="TIGR02937">
    <property type="entry name" value="sigma70-ECF"/>
    <property type="match status" value="1"/>
</dbReference>
<dbReference type="Pfam" id="PF13360">
    <property type="entry name" value="PQQ_2"/>
    <property type="match status" value="2"/>
</dbReference>
<dbReference type="CDD" id="cd06171">
    <property type="entry name" value="Sigma70_r4"/>
    <property type="match status" value="1"/>
</dbReference>
<dbReference type="InterPro" id="IPR014284">
    <property type="entry name" value="RNA_pol_sigma-70_dom"/>
</dbReference>
<dbReference type="Pfam" id="PF00400">
    <property type="entry name" value="WD40"/>
    <property type="match status" value="2"/>
</dbReference>
<dbReference type="InterPro" id="IPR002372">
    <property type="entry name" value="PQQ_rpt_dom"/>
</dbReference>
<name>A0ABU5EV03_9BACT</name>
<feature type="repeat" description="WD" evidence="3">
    <location>
        <begin position="669"/>
        <end position="710"/>
    </location>
</feature>
<dbReference type="Proteomes" id="UP001272242">
    <property type="component" value="Unassembled WGS sequence"/>
</dbReference>
<dbReference type="SUPFAM" id="SSF88946">
    <property type="entry name" value="Sigma2 domain of RNA polymerase sigma factors"/>
    <property type="match status" value="1"/>
</dbReference>
<dbReference type="InterPro" id="IPR013325">
    <property type="entry name" value="RNA_pol_sigma_r2"/>
</dbReference>
<dbReference type="InterPro" id="IPR011044">
    <property type="entry name" value="Quino_amine_DH_bsu"/>
</dbReference>
<dbReference type="Pfam" id="PF04542">
    <property type="entry name" value="Sigma70_r2"/>
    <property type="match status" value="1"/>
</dbReference>
<dbReference type="RefSeq" id="WP_320685233.1">
    <property type="nucleotide sequence ID" value="NZ_JAXBLV010000024.1"/>
</dbReference>
<keyword evidence="9" id="KW-1185">Reference proteome</keyword>
<feature type="region of interest" description="Disordered" evidence="4">
    <location>
        <begin position="267"/>
        <end position="297"/>
    </location>
</feature>
<feature type="domain" description="RNA polymerase sigma factor 70 region 4 type 2" evidence="6">
    <location>
        <begin position="130"/>
        <end position="182"/>
    </location>
</feature>
<evidence type="ECO:0000256" key="2">
    <source>
        <dbReference type="ARBA" id="ARBA00022737"/>
    </source>
</evidence>
<gene>
    <name evidence="8" type="ORF">R5W23_004982</name>
</gene>
<proteinExistence type="predicted"/>
<evidence type="ECO:0000256" key="3">
    <source>
        <dbReference type="PROSITE-ProRule" id="PRU00221"/>
    </source>
</evidence>
<sequence>MPHIANRLILIPRAVDTDRQLLHRFATEGTQDAFAALVRRHAGMVFRVCRRALPTAQDAEDACQATFLVLARRAAERWHESVADWLFVTARRVARDARRAAERRTRRERRSAVPEAVPALDQLSAREFLLALDEELERLPPRYREPLVLYHLEELTRDEIAVRLGVPTATVKTRLERGRARLRAALTRRGLALSGAILAVATAHPAGAIASQMCEAILAAVAGPPRTAVAALARGPIASGPVAKVGAGACAVAAVVAAALALGASVSADPPTPGVPAPKDREPGANPTASADAHGDALPAGARLRIGTLRYRDGGGTNNATLSPDGKTVVTTSESGTTLFDLATGRRTLWIGDSGVPNGFQSNGSLVAFAPDGKTLYALHAPGGGAIAVAATGSIAGFDPTSGKQLVTFKPPPAPRGPNQAFDYGYTRLWFPTGSAHLVAVRQKCTVLIDPSTGKEIRSLEFAAEVASPSPNGLRLYEVSNNTITAYDADGKQVRQFEHTAPPETIGLDPAGTTLAAADSSKGHIRVWDVATGQVLNNVTVAGKNKEDTTITVLVITPDRKTLLVGTKRGSVDRFDIGAGKPLTPIRQHTGWITGLAFSDEGRTLVSTSWDHRIGRCDLATGQPLRDPGGYSGHLRLDRSHNGKWIAAADDSGRVELLDAATGQLVRTLQSTGPAASRLAFGPDGKSVAAAHGDAKIRIWELESGRLAREIELAPAPKEQPVWFSGLKFAPNGRTLISSCQSLGTVAFDTTTGKRLWAEAKHGAVAFHGDGQTLAVGGWDRQLHLLNAATGKSRVSAPSPDVVDDIVVSPDGRVLATVGHQGIVYLCNPATGAVQKEWQAHTHGHVAWGASFGPGGIWLATAGDRTVAIWDVATGTLLRRFEGHTSRAYSVDFAPDGRTVLSSSMDLTGYVWDVRPAPAPGAPRTTAQLWDDLLGEPEGAFRAVWLAAADPKAPAVFGEKLPSPRKPDPKRFQKLVGQLADEDFKTREAAEAELTRFGPPALALARTARAGAESPEVRTRLDALIRSWTEAATSPESWRRRRAVVAMELAGTPAAVELLKRWAADAPGTVLSDAAAAAVTRINESKSR</sequence>
<dbReference type="PROSITE" id="PS00678">
    <property type="entry name" value="WD_REPEATS_1"/>
    <property type="match status" value="1"/>
</dbReference>
<evidence type="ECO:0000259" key="6">
    <source>
        <dbReference type="Pfam" id="PF08281"/>
    </source>
</evidence>
<dbReference type="InterPro" id="IPR013249">
    <property type="entry name" value="RNA_pol_sigma70_r4_t2"/>
</dbReference>
<dbReference type="Gene3D" id="1.10.1740.10">
    <property type="match status" value="1"/>
</dbReference>
<dbReference type="InterPro" id="IPR036388">
    <property type="entry name" value="WH-like_DNA-bd_sf"/>
</dbReference>
<evidence type="ECO:0000259" key="7">
    <source>
        <dbReference type="Pfam" id="PF13360"/>
    </source>
</evidence>
<dbReference type="InterPro" id="IPR001680">
    <property type="entry name" value="WD40_rpt"/>
</dbReference>
<dbReference type="PANTHER" id="PTHR19879">
    <property type="entry name" value="TRANSCRIPTION INITIATION FACTOR TFIID"/>
    <property type="match status" value="1"/>
</dbReference>
<dbReference type="CDD" id="cd00200">
    <property type="entry name" value="WD40"/>
    <property type="match status" value="1"/>
</dbReference>
<dbReference type="InterPro" id="IPR013324">
    <property type="entry name" value="RNA_pol_sigma_r3/r4-like"/>
</dbReference>